<comment type="caution">
    <text evidence="1">The sequence shown here is derived from an EMBL/GenBank/DDBJ whole genome shotgun (WGS) entry which is preliminary data.</text>
</comment>
<dbReference type="Proteomes" id="UP000272464">
    <property type="component" value="Unassembled WGS sequence"/>
</dbReference>
<protein>
    <submittedName>
        <fullName evidence="1">Uncharacterized protein</fullName>
    </submittedName>
</protein>
<dbReference type="EMBL" id="RZNX01000003">
    <property type="protein sequence ID" value="RUT31571.1"/>
    <property type="molecule type" value="Genomic_DNA"/>
</dbReference>
<gene>
    <name evidence="1" type="ORF">EJP77_09220</name>
</gene>
<reference evidence="1 2" key="1">
    <citation type="submission" date="2018-12" db="EMBL/GenBank/DDBJ databases">
        <authorList>
            <person name="Sun L."/>
            <person name="Chen Z."/>
        </authorList>
    </citation>
    <scope>NUCLEOTIDE SEQUENCE [LARGE SCALE GENOMIC DNA]</scope>
    <source>
        <strain evidence="1 2">3-5-3</strain>
    </source>
</reference>
<dbReference type="AlphaFoldDB" id="A0A433XBQ8"/>
<sequence length="70" mass="8836">MHPYFMEKRYESEQQRLDRINRTEWMMHRPKEPRRRTWLSFFARRGLLRNQPLCTEATREQPEMKTRPSL</sequence>
<name>A0A433XBQ8_9BACL</name>
<accession>A0A433XBQ8</accession>
<evidence type="ECO:0000313" key="2">
    <source>
        <dbReference type="Proteomes" id="UP000272464"/>
    </source>
</evidence>
<evidence type="ECO:0000313" key="1">
    <source>
        <dbReference type="EMBL" id="RUT31571.1"/>
    </source>
</evidence>
<keyword evidence="2" id="KW-1185">Reference proteome</keyword>
<dbReference type="RefSeq" id="WP_127198952.1">
    <property type="nucleotide sequence ID" value="NZ_RZNX01000003.1"/>
</dbReference>
<proteinExistence type="predicted"/>
<organism evidence="1 2">
    <name type="scientific">Paenibacillus zeisoli</name>
    <dbReference type="NCBI Taxonomy" id="2496267"/>
    <lineage>
        <taxon>Bacteria</taxon>
        <taxon>Bacillati</taxon>
        <taxon>Bacillota</taxon>
        <taxon>Bacilli</taxon>
        <taxon>Bacillales</taxon>
        <taxon>Paenibacillaceae</taxon>
        <taxon>Paenibacillus</taxon>
    </lineage>
</organism>